<proteinExistence type="predicted"/>
<dbReference type="OrthoDB" id="7555258at2759"/>
<comment type="caution">
    <text evidence="1">The sequence shown here is derived from an EMBL/GenBank/DDBJ whole genome shotgun (WGS) entry which is preliminary data.</text>
</comment>
<sequence>MRDLSLGLGPIPGDNHAMYPDNITIWSRRGSEAQTKEMLQTALEITEECLQDTGENCRRASRYSSYTNLTVRAERDNRTQIRQPSS</sequence>
<keyword evidence="2" id="KW-1185">Reference proteome</keyword>
<reference evidence="1 2" key="1">
    <citation type="journal article" date="2020" name="Cell">
        <title>Large-Scale Comparative Analyses of Tick Genomes Elucidate Their Genetic Diversity and Vector Capacities.</title>
        <authorList>
            <consortium name="Tick Genome and Microbiome Consortium (TIGMIC)"/>
            <person name="Jia N."/>
            <person name="Wang J."/>
            <person name="Shi W."/>
            <person name="Du L."/>
            <person name="Sun Y."/>
            <person name="Zhan W."/>
            <person name="Jiang J.F."/>
            <person name="Wang Q."/>
            <person name="Zhang B."/>
            <person name="Ji P."/>
            <person name="Bell-Sakyi L."/>
            <person name="Cui X.M."/>
            <person name="Yuan T.T."/>
            <person name="Jiang B.G."/>
            <person name="Yang W.F."/>
            <person name="Lam T.T."/>
            <person name="Chang Q.C."/>
            <person name="Ding S.J."/>
            <person name="Wang X.J."/>
            <person name="Zhu J.G."/>
            <person name="Ruan X.D."/>
            <person name="Zhao L."/>
            <person name="Wei J.T."/>
            <person name="Ye R.Z."/>
            <person name="Que T.C."/>
            <person name="Du C.H."/>
            <person name="Zhou Y.H."/>
            <person name="Cheng J.X."/>
            <person name="Dai P.F."/>
            <person name="Guo W.B."/>
            <person name="Han X.H."/>
            <person name="Huang E.J."/>
            <person name="Li L.F."/>
            <person name="Wei W."/>
            <person name="Gao Y.C."/>
            <person name="Liu J.Z."/>
            <person name="Shao H.Z."/>
            <person name="Wang X."/>
            <person name="Wang C.C."/>
            <person name="Yang T.C."/>
            <person name="Huo Q.B."/>
            <person name="Li W."/>
            <person name="Chen H.Y."/>
            <person name="Chen S.E."/>
            <person name="Zhou L.G."/>
            <person name="Ni X.B."/>
            <person name="Tian J.H."/>
            <person name="Sheng Y."/>
            <person name="Liu T."/>
            <person name="Pan Y.S."/>
            <person name="Xia L.Y."/>
            <person name="Li J."/>
            <person name="Zhao F."/>
            <person name="Cao W.C."/>
        </authorList>
    </citation>
    <scope>NUCLEOTIDE SEQUENCE [LARGE SCALE GENOMIC DNA]</scope>
    <source>
        <strain evidence="1">HaeL-2018</strain>
    </source>
</reference>
<dbReference type="Proteomes" id="UP000821853">
    <property type="component" value="Unassembled WGS sequence"/>
</dbReference>
<evidence type="ECO:0000313" key="1">
    <source>
        <dbReference type="EMBL" id="KAH9378840.1"/>
    </source>
</evidence>
<name>A0A9J6GVZ3_HAELO</name>
<evidence type="ECO:0000313" key="2">
    <source>
        <dbReference type="Proteomes" id="UP000821853"/>
    </source>
</evidence>
<dbReference type="AlphaFoldDB" id="A0A9J6GVZ3"/>
<dbReference type="EMBL" id="JABSTR010000009">
    <property type="protein sequence ID" value="KAH9378840.1"/>
    <property type="molecule type" value="Genomic_DNA"/>
</dbReference>
<organism evidence="1 2">
    <name type="scientific">Haemaphysalis longicornis</name>
    <name type="common">Bush tick</name>
    <dbReference type="NCBI Taxonomy" id="44386"/>
    <lineage>
        <taxon>Eukaryota</taxon>
        <taxon>Metazoa</taxon>
        <taxon>Ecdysozoa</taxon>
        <taxon>Arthropoda</taxon>
        <taxon>Chelicerata</taxon>
        <taxon>Arachnida</taxon>
        <taxon>Acari</taxon>
        <taxon>Parasitiformes</taxon>
        <taxon>Ixodida</taxon>
        <taxon>Ixodoidea</taxon>
        <taxon>Ixodidae</taxon>
        <taxon>Haemaphysalinae</taxon>
        <taxon>Haemaphysalis</taxon>
    </lineage>
</organism>
<dbReference type="OMA" id="QDTGENC"/>
<dbReference type="VEuPathDB" id="VectorBase:HLOH_050441"/>
<protein>
    <submittedName>
        <fullName evidence="1">Uncharacterized protein</fullName>
    </submittedName>
</protein>
<accession>A0A9J6GVZ3</accession>
<gene>
    <name evidence="1" type="ORF">HPB48_007130</name>
</gene>